<feature type="transmembrane region" description="Helical" evidence="9">
    <location>
        <begin position="765"/>
        <end position="790"/>
    </location>
</feature>
<evidence type="ECO:0000256" key="3">
    <source>
        <dbReference type="ARBA" id="ARBA00010199"/>
    </source>
</evidence>
<evidence type="ECO:0000256" key="5">
    <source>
        <dbReference type="ARBA" id="ARBA00022679"/>
    </source>
</evidence>
<dbReference type="SUPFAM" id="SSF53756">
    <property type="entry name" value="UDP-Glycosyltransferase/glycogen phosphorylase"/>
    <property type="match status" value="1"/>
</dbReference>
<evidence type="ECO:0000256" key="2">
    <source>
        <dbReference type="ARBA" id="ARBA00009995"/>
    </source>
</evidence>
<evidence type="ECO:0000256" key="7">
    <source>
        <dbReference type="ARBA" id="ARBA00022989"/>
    </source>
</evidence>
<name>A0ABQ8I8Q2_9ROSI</name>
<evidence type="ECO:0000256" key="8">
    <source>
        <dbReference type="ARBA" id="ARBA00023136"/>
    </source>
</evidence>
<protein>
    <recommendedName>
        <fullName evidence="9">Protein DETOXIFICATION</fullName>
    </recommendedName>
    <alternativeName>
        <fullName evidence="9">Multidrug and toxic compound extrusion protein</fullName>
    </alternativeName>
</protein>
<feature type="transmembrane region" description="Helical" evidence="9">
    <location>
        <begin position="839"/>
        <end position="862"/>
    </location>
</feature>
<dbReference type="NCBIfam" id="TIGR00797">
    <property type="entry name" value="matE"/>
    <property type="match status" value="1"/>
</dbReference>
<comment type="similarity">
    <text evidence="2">Belongs to the UDP-glycosyltransferase family.</text>
</comment>
<feature type="transmembrane region" description="Helical" evidence="9">
    <location>
        <begin position="652"/>
        <end position="678"/>
    </location>
</feature>
<dbReference type="InterPro" id="IPR002528">
    <property type="entry name" value="MATE_fam"/>
</dbReference>
<dbReference type="Proteomes" id="UP000827721">
    <property type="component" value="Unassembled WGS sequence"/>
</dbReference>
<dbReference type="PANTHER" id="PTHR11206">
    <property type="entry name" value="MULTIDRUG RESISTANCE PROTEIN"/>
    <property type="match status" value="1"/>
</dbReference>
<accession>A0ABQ8I8Q2</accession>
<dbReference type="Pfam" id="PF01554">
    <property type="entry name" value="MatE"/>
    <property type="match status" value="2"/>
</dbReference>
<feature type="transmembrane region" description="Helical" evidence="9">
    <location>
        <begin position="624"/>
        <end position="646"/>
    </location>
</feature>
<evidence type="ECO:0000256" key="6">
    <source>
        <dbReference type="ARBA" id="ARBA00022692"/>
    </source>
</evidence>
<feature type="transmembrane region" description="Helical" evidence="9">
    <location>
        <begin position="796"/>
        <end position="818"/>
    </location>
</feature>
<evidence type="ECO:0000313" key="11">
    <source>
        <dbReference type="EMBL" id="KAH7572936.1"/>
    </source>
</evidence>
<comment type="subcellular location">
    <subcellularLocation>
        <location evidence="1">Membrane</location>
        <topology evidence="1">Multi-pass membrane protein</topology>
    </subcellularLocation>
</comment>
<keyword evidence="5" id="KW-0808">Transferase</keyword>
<evidence type="ECO:0000259" key="10">
    <source>
        <dbReference type="Pfam" id="PF26168"/>
    </source>
</evidence>
<dbReference type="InterPro" id="IPR058980">
    <property type="entry name" value="Glyco_transf_N"/>
</dbReference>
<keyword evidence="7 9" id="KW-1133">Transmembrane helix</keyword>
<evidence type="ECO:0000256" key="1">
    <source>
        <dbReference type="ARBA" id="ARBA00004141"/>
    </source>
</evidence>
<comment type="caution">
    <text evidence="11">The sequence shown here is derived from an EMBL/GenBank/DDBJ whole genome shotgun (WGS) entry which is preliminary data.</text>
</comment>
<comment type="similarity">
    <text evidence="3 9">Belongs to the multi antimicrobial extrusion (MATE) (TC 2.A.66.1) family.</text>
</comment>
<dbReference type="EMBL" id="JAFEMO010000003">
    <property type="protein sequence ID" value="KAH7572936.1"/>
    <property type="molecule type" value="Genomic_DNA"/>
</dbReference>
<evidence type="ECO:0000313" key="12">
    <source>
        <dbReference type="Proteomes" id="UP000827721"/>
    </source>
</evidence>
<dbReference type="InterPro" id="IPR035595">
    <property type="entry name" value="UDP_glycos_trans_CS"/>
</dbReference>
<evidence type="ECO:0000256" key="9">
    <source>
        <dbReference type="RuleBase" id="RU004914"/>
    </source>
</evidence>
<sequence>MASQASQPEPHFVLFPFLAQGHMIPMVDTARLLAQHGALVTIVTTPVNAGRFKTVVARAEPRIRVAEVQFPCQEAGLPEGCENFDLLPSTHLIPNFFIAINLMQLPTEKLLEEMAPPPGCIISELCFEWMTDTACKFNVPRIVCHVMSFFSLLCKHNLRINKVYKNITSNSEYFTIPGLPDQIEITKAQLPELMSEELDAYAEKIWAAEMASYGVILNTFDELESRYIEEYKKANRRLKVWCIGPASLCNKDNIDKVERGNKASIDEFECLKWLDSCQPSSVIYVCFGSLCNLTIPQLIELGLGLEASKKPFIWVIRSKELEKWLLEENFDERVKGRGLLIRGWAPQVLILSHPAIGGFLSHCGWNSLLEGISAGVQILTWPLFAEQFCNEKLVVHVLKTGVRIGVEVPILPGEEDESVVLVNKEDVVKALNQFMDEGEERDERRRKARELGKMAKTAIEEGGSSYFNIKSLIQDINDQQAHRLLKKVSNVTSCLDAWNRKKRQDSERFMKALRKEMRVLFAVEGPVLDNGRVLEVEAKIGKLQEEKEFEWWEDSPNVVRQQLLHDSWNLTSHCCSTPVLRWKMEAPLLNGAVNEDYEAVRSLKEAKLVFWTETVKLWKIGGPILFNMLCQYGMISITNIFVGHIGEIELSAVAISLTVTGTFSLGLLLGMGSALETLCGQAFGAGKVQMLGVYMQRSWIILLTTCIILSPLYIFAAPILKLLGEQDDLADLAGSFTVLTIPQFFSLAIELPTAKFLQAQGKVNALAWIGFVALLLHILMLYLFIFVFGWGMTGAAIAYDLSGWGIAIVQVIYVIGWCNEGWHGLSWSAFTDIWGFVRLSVASGVMICLEVWYMTSIIILVGHLNNAVVAVGSLSICMNLNGWESMLFVGISAGVSVRVSNELGLGRPRAAKYAVYVTLFQSLVVGLSFMVIVLITKSHFAIIFTYSKELQKAVAKLAYLLGITMVLNSVQPVISGVAVGGGWQALVAYINIGCYYLFGIPIGYLLGYTAHLGVQGLWGGMICGTALQTLILVIVLYRTNWNKEVEQSGERIQKWTGRDINPEKIAAADSEIGD</sequence>
<keyword evidence="12" id="KW-1185">Reference proteome</keyword>
<feature type="transmembrane region" description="Helical" evidence="9">
    <location>
        <begin position="957"/>
        <end position="979"/>
    </location>
</feature>
<dbReference type="PROSITE" id="PS00375">
    <property type="entry name" value="UDPGT"/>
    <property type="match status" value="1"/>
</dbReference>
<reference evidence="11 12" key="1">
    <citation type="submission" date="2021-02" db="EMBL/GenBank/DDBJ databases">
        <title>Plant Genome Project.</title>
        <authorList>
            <person name="Zhang R.-G."/>
        </authorList>
    </citation>
    <scope>NUCLEOTIDE SEQUENCE [LARGE SCALE GENOMIC DNA]</scope>
    <source>
        <tissue evidence="11">Leaves</tissue>
    </source>
</reference>
<feature type="domain" description="Glycosyltransferase N-terminal" evidence="10">
    <location>
        <begin position="13"/>
        <end position="245"/>
    </location>
</feature>
<feature type="transmembrane region" description="Helical" evidence="9">
    <location>
        <begin position="699"/>
        <end position="720"/>
    </location>
</feature>
<dbReference type="CDD" id="cd03784">
    <property type="entry name" value="GT1_Gtf-like"/>
    <property type="match status" value="1"/>
</dbReference>
<feature type="transmembrane region" description="Helical" evidence="9">
    <location>
        <begin position="913"/>
        <end position="937"/>
    </location>
</feature>
<dbReference type="InterPro" id="IPR002213">
    <property type="entry name" value="UDP_glucos_trans"/>
</dbReference>
<dbReference type="Pfam" id="PF00201">
    <property type="entry name" value="UDPGT"/>
    <property type="match status" value="1"/>
</dbReference>
<dbReference type="InterPro" id="IPR045069">
    <property type="entry name" value="MATE_euk"/>
</dbReference>
<dbReference type="CDD" id="cd13132">
    <property type="entry name" value="MATE_eukaryotic"/>
    <property type="match status" value="1"/>
</dbReference>
<feature type="transmembrane region" description="Helical" evidence="9">
    <location>
        <begin position="986"/>
        <end position="1006"/>
    </location>
</feature>
<keyword evidence="8 9" id="KW-0472">Membrane</keyword>
<gene>
    <name evidence="11" type="ORF">JRO89_XS03G0037500</name>
</gene>
<dbReference type="Gene3D" id="3.40.50.2000">
    <property type="entry name" value="Glycogen Phosphorylase B"/>
    <property type="match status" value="2"/>
</dbReference>
<feature type="transmembrane region" description="Helical" evidence="9">
    <location>
        <begin position="732"/>
        <end position="753"/>
    </location>
</feature>
<keyword evidence="6 9" id="KW-0812">Transmembrane</keyword>
<evidence type="ECO:0000256" key="4">
    <source>
        <dbReference type="ARBA" id="ARBA00022448"/>
    </source>
</evidence>
<feature type="transmembrane region" description="Helical" evidence="9">
    <location>
        <begin position="1018"/>
        <end position="1037"/>
    </location>
</feature>
<organism evidence="11 12">
    <name type="scientific">Xanthoceras sorbifolium</name>
    <dbReference type="NCBI Taxonomy" id="99658"/>
    <lineage>
        <taxon>Eukaryota</taxon>
        <taxon>Viridiplantae</taxon>
        <taxon>Streptophyta</taxon>
        <taxon>Embryophyta</taxon>
        <taxon>Tracheophyta</taxon>
        <taxon>Spermatophyta</taxon>
        <taxon>Magnoliopsida</taxon>
        <taxon>eudicotyledons</taxon>
        <taxon>Gunneridae</taxon>
        <taxon>Pentapetalae</taxon>
        <taxon>rosids</taxon>
        <taxon>malvids</taxon>
        <taxon>Sapindales</taxon>
        <taxon>Sapindaceae</taxon>
        <taxon>Xanthoceroideae</taxon>
        <taxon>Xanthoceras</taxon>
    </lineage>
</organism>
<keyword evidence="4" id="KW-0813">Transport</keyword>
<dbReference type="Pfam" id="PF26168">
    <property type="entry name" value="Glyco_transf_N"/>
    <property type="match status" value="1"/>
</dbReference>
<proteinExistence type="inferred from homology"/>